<reference evidence="1" key="1">
    <citation type="submission" date="2021-01" db="EMBL/GenBank/DDBJ databases">
        <title>Modified the classification status of verrucomicrobia.</title>
        <authorList>
            <person name="Feng X."/>
        </authorList>
    </citation>
    <scope>NUCLEOTIDE SEQUENCE</scope>
    <source>
        <strain evidence="1">KCTC 22041</strain>
    </source>
</reference>
<dbReference type="RefSeq" id="WP_200272322.1">
    <property type="nucleotide sequence ID" value="NZ_JAENIJ010000028.1"/>
</dbReference>
<protein>
    <submittedName>
        <fullName evidence="1">Uncharacterized protein</fullName>
    </submittedName>
</protein>
<comment type="caution">
    <text evidence="1">The sequence shown here is derived from an EMBL/GenBank/DDBJ whole genome shotgun (WGS) entry which is preliminary data.</text>
</comment>
<sequence length="448" mass="49948">MNNTDRIAAYLTIAMAVLPNFVTRADVIELKGSDRLDGIVRGISPDGVELESELSPKPVMLRGEAIRRVTFSSEGMPEDIPSSQIELSNGDLLAVNLESLDGGHLIANTPYAGKIDFPRSVIQTMQMGVFQQSVIYSGPGPLKEWQGGANLSTAWTWETGSLHMEGPGIISKELELPDQFAIKFDLHWRDTPNIDIRFADPLVEDGKPCDRYIFRFASNGIEVRREAESGKRYTTIIPLFRTADFYPGNQIEIEIRVDRPKAMLYLFLNGEREGRYHDPVPNVPSGNGISIDTSRAGRNGSHELTNLQVLDWNEQSDRYRTEERGNALTDSMIERYGDRFSGKLQSIQDRGQGMEFVFQTDFQSAPIVLPEQDVSTIFLKEESGSTSKQEQADYILRLKTGGFLHVTACNFDGEKAVVQHPLLGELTIDRSGVTELEKIATRTSGGKR</sequence>
<organism evidence="1 2">
    <name type="scientific">Luteolibacter pohnpeiensis</name>
    <dbReference type="NCBI Taxonomy" id="454153"/>
    <lineage>
        <taxon>Bacteria</taxon>
        <taxon>Pseudomonadati</taxon>
        <taxon>Verrucomicrobiota</taxon>
        <taxon>Verrucomicrobiia</taxon>
        <taxon>Verrucomicrobiales</taxon>
        <taxon>Verrucomicrobiaceae</taxon>
        <taxon>Luteolibacter</taxon>
    </lineage>
</organism>
<proteinExistence type="predicted"/>
<gene>
    <name evidence="1" type="ORF">JIN85_15435</name>
</gene>
<dbReference type="AlphaFoldDB" id="A0A934SDC8"/>
<evidence type="ECO:0000313" key="1">
    <source>
        <dbReference type="EMBL" id="MBK1883809.1"/>
    </source>
</evidence>
<evidence type="ECO:0000313" key="2">
    <source>
        <dbReference type="Proteomes" id="UP000603141"/>
    </source>
</evidence>
<dbReference type="EMBL" id="JAENIJ010000028">
    <property type="protein sequence ID" value="MBK1883809.1"/>
    <property type="molecule type" value="Genomic_DNA"/>
</dbReference>
<keyword evidence="2" id="KW-1185">Reference proteome</keyword>
<dbReference type="Proteomes" id="UP000603141">
    <property type="component" value="Unassembled WGS sequence"/>
</dbReference>
<name>A0A934SDC8_9BACT</name>
<accession>A0A934SDC8</accession>